<sequence>MLITVFISTAIIFILLTVAGLKIPGDVTETGSIIFTALVVIFVFSIVFMFFPVENTFLLFLAAMFVLLTAIYTVYEFTIICSNYVRDVEVIGVAVYLYLSFFNLLANIIAVVRR</sequence>
<proteinExistence type="predicted"/>
<dbReference type="EMBL" id="OBQC01000004">
    <property type="protein sequence ID" value="SOC38295.1"/>
    <property type="molecule type" value="Genomic_DNA"/>
</dbReference>
<evidence type="ECO:0000256" key="4">
    <source>
        <dbReference type="ARBA" id="ARBA00023136"/>
    </source>
</evidence>
<dbReference type="GO" id="GO:0016020">
    <property type="term" value="C:membrane"/>
    <property type="evidence" value="ECO:0007669"/>
    <property type="project" value="UniProtKB-SubCell"/>
</dbReference>
<evidence type="ECO:0000256" key="5">
    <source>
        <dbReference type="SAM" id="Phobius"/>
    </source>
</evidence>
<name>A0A285U8P1_9BACL</name>
<gene>
    <name evidence="6" type="ORF">SAMN05877842_10486</name>
</gene>
<comment type="subcellular location">
    <subcellularLocation>
        <location evidence="1">Membrane</location>
        <topology evidence="1">Multi-pass membrane protein</topology>
    </subcellularLocation>
</comment>
<keyword evidence="2 5" id="KW-0812">Transmembrane</keyword>
<dbReference type="AlphaFoldDB" id="A0A285U8P1"/>
<feature type="transmembrane region" description="Helical" evidence="5">
    <location>
        <begin position="57"/>
        <end position="75"/>
    </location>
</feature>
<keyword evidence="7" id="KW-1185">Reference proteome</keyword>
<feature type="transmembrane region" description="Helical" evidence="5">
    <location>
        <begin position="95"/>
        <end position="112"/>
    </location>
</feature>
<evidence type="ECO:0000313" key="6">
    <source>
        <dbReference type="EMBL" id="SOC38295.1"/>
    </source>
</evidence>
<evidence type="ECO:0000313" key="7">
    <source>
        <dbReference type="Proteomes" id="UP000219252"/>
    </source>
</evidence>
<evidence type="ECO:0000256" key="2">
    <source>
        <dbReference type="ARBA" id="ARBA00022692"/>
    </source>
</evidence>
<keyword evidence="3 5" id="KW-1133">Transmembrane helix</keyword>
<keyword evidence="4 5" id="KW-0472">Membrane</keyword>
<dbReference type="Proteomes" id="UP000219252">
    <property type="component" value="Unassembled WGS sequence"/>
</dbReference>
<evidence type="ECO:0000256" key="3">
    <source>
        <dbReference type="ARBA" id="ARBA00022989"/>
    </source>
</evidence>
<accession>A0A285U8P1</accession>
<reference evidence="7" key="1">
    <citation type="submission" date="2017-08" db="EMBL/GenBank/DDBJ databases">
        <authorList>
            <person name="Varghese N."/>
            <person name="Submissions S."/>
        </authorList>
    </citation>
    <scope>NUCLEOTIDE SEQUENCE [LARGE SCALE GENOMIC DNA]</scope>
    <source>
        <strain evidence="7">JC23</strain>
    </source>
</reference>
<dbReference type="InterPro" id="IPR006214">
    <property type="entry name" value="Bax_inhibitor_1-related"/>
</dbReference>
<evidence type="ECO:0000256" key="1">
    <source>
        <dbReference type="ARBA" id="ARBA00004141"/>
    </source>
</evidence>
<dbReference type="Pfam" id="PF01027">
    <property type="entry name" value="Bax1-I"/>
    <property type="match status" value="1"/>
</dbReference>
<protein>
    <submittedName>
        <fullName evidence="6">Inhibitor of apoptosis-promoting Bax1</fullName>
    </submittedName>
</protein>
<feature type="transmembrane region" description="Helical" evidence="5">
    <location>
        <begin position="30"/>
        <end position="50"/>
    </location>
</feature>
<organism evidence="6 7">
    <name type="scientific">Ureibacillus acetophenoni</name>
    <dbReference type="NCBI Taxonomy" id="614649"/>
    <lineage>
        <taxon>Bacteria</taxon>
        <taxon>Bacillati</taxon>
        <taxon>Bacillota</taxon>
        <taxon>Bacilli</taxon>
        <taxon>Bacillales</taxon>
        <taxon>Caryophanaceae</taxon>
        <taxon>Ureibacillus</taxon>
    </lineage>
</organism>